<reference evidence="3 4" key="1">
    <citation type="submission" date="2016-11" db="EMBL/GenBank/DDBJ databases">
        <authorList>
            <person name="Jaros S."/>
            <person name="Januszkiewicz K."/>
            <person name="Wedrychowicz H."/>
        </authorList>
    </citation>
    <scope>NUCLEOTIDE SEQUENCE [LARGE SCALE GENOMIC DNA]</scope>
    <source>
        <strain evidence="3 4">GAS242</strain>
    </source>
</reference>
<dbReference type="Pfam" id="PF11845">
    <property type="entry name" value="Tll0287-like"/>
    <property type="match status" value="1"/>
</dbReference>
<feature type="domain" description="Tll0287-like" evidence="2">
    <location>
        <begin position="100"/>
        <end position="253"/>
    </location>
</feature>
<evidence type="ECO:0000313" key="4">
    <source>
        <dbReference type="Proteomes" id="UP000190675"/>
    </source>
</evidence>
<accession>A0A1M5LVV7</accession>
<organism evidence="3 4">
    <name type="scientific">Bradyrhizobium erythrophlei</name>
    <dbReference type="NCBI Taxonomy" id="1437360"/>
    <lineage>
        <taxon>Bacteria</taxon>
        <taxon>Pseudomonadati</taxon>
        <taxon>Pseudomonadota</taxon>
        <taxon>Alphaproteobacteria</taxon>
        <taxon>Hyphomicrobiales</taxon>
        <taxon>Nitrobacteraceae</taxon>
        <taxon>Bradyrhizobium</taxon>
    </lineage>
</organism>
<feature type="signal peptide" evidence="1">
    <location>
        <begin position="1"/>
        <end position="32"/>
    </location>
</feature>
<evidence type="ECO:0000313" key="3">
    <source>
        <dbReference type="EMBL" id="SHG69050.1"/>
    </source>
</evidence>
<protein>
    <recommendedName>
        <fullName evidence="2">Tll0287-like domain-containing protein</fullName>
    </recommendedName>
</protein>
<keyword evidence="1" id="KW-0732">Signal</keyword>
<dbReference type="Proteomes" id="UP000190675">
    <property type="component" value="Chromosome I"/>
</dbReference>
<dbReference type="EMBL" id="LT670818">
    <property type="protein sequence ID" value="SHG69050.1"/>
    <property type="molecule type" value="Genomic_DNA"/>
</dbReference>
<gene>
    <name evidence="3" type="ORF">SAMN05444169_3682</name>
</gene>
<feature type="chain" id="PRO_5012928860" description="Tll0287-like domain-containing protein" evidence="1">
    <location>
        <begin position="33"/>
        <end position="257"/>
    </location>
</feature>
<evidence type="ECO:0000259" key="2">
    <source>
        <dbReference type="Pfam" id="PF11845"/>
    </source>
</evidence>
<evidence type="ECO:0000256" key="1">
    <source>
        <dbReference type="SAM" id="SignalP"/>
    </source>
</evidence>
<sequence length="257" mass="27935">MSERINRACSFNRLFLGAFLVSCLFSVEPLQAGPDDDANTAKSLADMLRAARQVISSNQTRINDPNLGDKGLTGQVVLQQAVEIFKKTTGTDPASIDPASRLGRLMHAQMDAIVEATDANQATINAKGVGFKAFIPAVFARLVNESFESHAKSEAQIKVTAPEQLVRNRKSRPDPWESEVIRGKLLQADWPRGQAYAAEVDTKGRPAYRMMMPEYYAGSCLSCHGSPKGETDITGYPKEGGKEGDLGAIISVTLFKQ</sequence>
<dbReference type="InterPro" id="IPR021796">
    <property type="entry name" value="Tll0287-like_dom"/>
</dbReference>
<dbReference type="RefSeq" id="WP_079567187.1">
    <property type="nucleotide sequence ID" value="NZ_LT670818.1"/>
</dbReference>
<proteinExistence type="predicted"/>
<name>A0A1M5LVV7_9BRAD</name>
<dbReference type="AlphaFoldDB" id="A0A1M5LVV7"/>